<sequence length="360" mass="38880">MRVPNLGETDLLVPLHEGMFEEPMWYTFLSRLRHVAGADCAAIVLRTAQGNEMVRLASAGGDWPHGLDALFTQSPDGENAVRQAMREGRVYSRSELAQEAPLAGLAADSDVPALRAMRLGIDRGIDAVLLLAGTNPLGPDIASLMSAIAPHFKVALRVLGAMERERVHSEMSAQAFARINFGWISLNDKCGIVDVDPQAGRLLQQSGALRRGTYDRLTPADAAVDRQLTALVREFAANPKARPRAINLSHDPWIDILVAPLRIRALSGGSDAVAVVYIRGDRSSSADRAEQLVDLFDLTPSEARLAWSMAQGLSIAEAAQEHGLTIETARNYSKKIYGKTGARGQVDLVRHVLTGVLALA</sequence>
<dbReference type="RefSeq" id="WP_048884879.1">
    <property type="nucleotide sequence ID" value="NZ_CP011310.1"/>
</dbReference>
<dbReference type="Proteomes" id="UP000059113">
    <property type="component" value="Chromosome"/>
</dbReference>
<accession>A0A0H4VEL7</accession>
<organism evidence="2 3">
    <name type="scientific">Aurantiacibacter atlanticus</name>
    <dbReference type="NCBI Taxonomy" id="1648404"/>
    <lineage>
        <taxon>Bacteria</taxon>
        <taxon>Pseudomonadati</taxon>
        <taxon>Pseudomonadota</taxon>
        <taxon>Alphaproteobacteria</taxon>
        <taxon>Sphingomonadales</taxon>
        <taxon>Erythrobacteraceae</taxon>
        <taxon>Aurantiacibacter</taxon>
    </lineage>
</organism>
<dbReference type="SMART" id="SM00421">
    <property type="entry name" value="HTH_LUXR"/>
    <property type="match status" value="1"/>
</dbReference>
<dbReference type="InterPro" id="IPR000792">
    <property type="entry name" value="Tscrpt_reg_LuxR_C"/>
</dbReference>
<dbReference type="GO" id="GO:0003677">
    <property type="term" value="F:DNA binding"/>
    <property type="evidence" value="ECO:0007669"/>
    <property type="project" value="InterPro"/>
</dbReference>
<dbReference type="KEGG" id="ery:CP97_03950"/>
<dbReference type="GO" id="GO:0006355">
    <property type="term" value="P:regulation of DNA-templated transcription"/>
    <property type="evidence" value="ECO:0007669"/>
    <property type="project" value="InterPro"/>
</dbReference>
<dbReference type="EMBL" id="CP011310">
    <property type="protein sequence ID" value="AKQ43142.2"/>
    <property type="molecule type" value="Genomic_DNA"/>
</dbReference>
<dbReference type="STRING" id="1648404.CP97_03950"/>
<dbReference type="SUPFAM" id="SSF55781">
    <property type="entry name" value="GAF domain-like"/>
    <property type="match status" value="1"/>
</dbReference>
<feature type="domain" description="HTH luxR-type" evidence="1">
    <location>
        <begin position="295"/>
        <end position="352"/>
    </location>
</feature>
<reference evidence="2 3" key="1">
    <citation type="journal article" date="2015" name="Int. J. Syst. Evol. Microbiol.">
        <title>Erythrobacter atlanticus sp. nov., a bacterium from ocean sediment able to degrade polycyclic aromatic hydrocarbons.</title>
        <authorList>
            <person name="Zhuang L."/>
            <person name="Liu Y."/>
            <person name="Wang L."/>
            <person name="Wang W."/>
            <person name="Shao Z."/>
        </authorList>
    </citation>
    <scope>NUCLEOTIDE SEQUENCE [LARGE SCALE GENOMIC DNA]</scope>
    <source>
        <strain evidence="3">s21-N3</strain>
    </source>
</reference>
<proteinExistence type="predicted"/>
<reference evidence="3" key="2">
    <citation type="submission" date="2015-04" db="EMBL/GenBank/DDBJ databases">
        <title>The complete genome sequence of Erythrobacter sp. s21-N3.</title>
        <authorList>
            <person name="Zhuang L."/>
            <person name="Liu Y."/>
            <person name="Shao Z."/>
        </authorList>
    </citation>
    <scope>NUCLEOTIDE SEQUENCE [LARGE SCALE GENOMIC DNA]</scope>
    <source>
        <strain evidence="3">s21-N3</strain>
    </source>
</reference>
<dbReference type="SUPFAM" id="SSF46894">
    <property type="entry name" value="C-terminal effector domain of the bipartite response regulators"/>
    <property type="match status" value="1"/>
</dbReference>
<evidence type="ECO:0000313" key="2">
    <source>
        <dbReference type="EMBL" id="AKQ43142.2"/>
    </source>
</evidence>
<dbReference type="AlphaFoldDB" id="A0A0H4VEL7"/>
<name>A0A0H4VEL7_9SPHN</name>
<gene>
    <name evidence="2" type="ORF">CP97_03950</name>
</gene>
<keyword evidence="3" id="KW-1185">Reference proteome</keyword>
<dbReference type="InterPro" id="IPR016032">
    <property type="entry name" value="Sig_transdc_resp-reg_C-effctor"/>
</dbReference>
<dbReference type="Gene3D" id="1.10.10.10">
    <property type="entry name" value="Winged helix-like DNA-binding domain superfamily/Winged helix DNA-binding domain"/>
    <property type="match status" value="1"/>
</dbReference>
<dbReference type="InterPro" id="IPR036388">
    <property type="entry name" value="WH-like_DNA-bd_sf"/>
</dbReference>
<evidence type="ECO:0000313" key="3">
    <source>
        <dbReference type="Proteomes" id="UP000059113"/>
    </source>
</evidence>
<evidence type="ECO:0000259" key="1">
    <source>
        <dbReference type="SMART" id="SM00421"/>
    </source>
</evidence>
<protein>
    <submittedName>
        <fullName evidence="2">Regulatory protein, LuxR</fullName>
    </submittedName>
</protein>